<dbReference type="InterPro" id="IPR036388">
    <property type="entry name" value="WH-like_DNA-bd_sf"/>
</dbReference>
<evidence type="ECO:0000256" key="2">
    <source>
        <dbReference type="SAM" id="MobiDB-lite"/>
    </source>
</evidence>
<dbReference type="RefSeq" id="WP_138455459.1">
    <property type="nucleotide sequence ID" value="NZ_VBUU01000004.1"/>
</dbReference>
<comment type="caution">
    <text evidence="3">The sequence shown here is derived from an EMBL/GenBank/DDBJ whole genome shotgun (WGS) entry which is preliminary data.</text>
</comment>
<evidence type="ECO:0000256" key="1">
    <source>
        <dbReference type="SAM" id="Coils"/>
    </source>
</evidence>
<feature type="region of interest" description="Disordered" evidence="2">
    <location>
        <begin position="54"/>
        <end position="116"/>
    </location>
</feature>
<evidence type="ECO:0008006" key="5">
    <source>
        <dbReference type="Google" id="ProtNLM"/>
    </source>
</evidence>
<dbReference type="EMBL" id="VBUU01000004">
    <property type="protein sequence ID" value="TLG14824.1"/>
    <property type="molecule type" value="Genomic_DNA"/>
</dbReference>
<proteinExistence type="predicted"/>
<evidence type="ECO:0000313" key="4">
    <source>
        <dbReference type="Proteomes" id="UP000308349"/>
    </source>
</evidence>
<dbReference type="OrthoDB" id="4571837at2"/>
<keyword evidence="1" id="KW-0175">Coiled coil</keyword>
<sequence length="224" mass="23276">MAKRFTDAEKARAVKKVEKLRAEGKSLNAACEEVVQKAGWPSVGALTNWVKAAAASANGAAVEEPAAEAEAAPAPRKRVVKKAPKARAATARKRAASTNGSSAPKKAAAKKAAPKAVPVTAATLVAEPEPAPVVEELTSVTEAPAPESVPAPEQAPEPQQRAAELVAVSAPAATSTVTPVADPEFGHRSADDLANEVRRLRIALEELHGENRALKDLVGIYVRR</sequence>
<feature type="region of interest" description="Disordered" evidence="2">
    <location>
        <begin position="139"/>
        <end position="162"/>
    </location>
</feature>
<feature type="compositionally biased region" description="Low complexity" evidence="2">
    <location>
        <begin position="54"/>
        <end position="74"/>
    </location>
</feature>
<dbReference type="Proteomes" id="UP000308349">
    <property type="component" value="Unassembled WGS sequence"/>
</dbReference>
<protein>
    <recommendedName>
        <fullName evidence="5">Transposase</fullName>
    </recommendedName>
</protein>
<dbReference type="Gene3D" id="1.10.10.10">
    <property type="entry name" value="Winged helix-like DNA-binding domain superfamily/Winged helix DNA-binding domain"/>
    <property type="match status" value="1"/>
</dbReference>
<dbReference type="AlphaFoldDB" id="A0A5R8PIF2"/>
<reference evidence="3 4" key="1">
    <citation type="submission" date="2019-05" db="EMBL/GenBank/DDBJ databases">
        <title>Genomes sequences of two Nocardia cyriacigeorgica environmental isolates, type strains Nocardia asteroides ATCC 19247 and Nocardia cyriacigeorgica DSM 44484.</title>
        <authorList>
            <person name="Vautrin F."/>
            <person name="Bergeron E."/>
            <person name="Dubost A."/>
            <person name="Abrouk D."/>
            <person name="Rodriguez Nava V."/>
            <person name="Pujic P."/>
        </authorList>
    </citation>
    <scope>NUCLEOTIDE SEQUENCE [LARGE SCALE GENOMIC DNA]</scope>
    <source>
        <strain evidence="3 4">EML 1456</strain>
    </source>
</reference>
<organism evidence="3 4">
    <name type="scientific">Nocardia cyriacigeorgica</name>
    <dbReference type="NCBI Taxonomy" id="135487"/>
    <lineage>
        <taxon>Bacteria</taxon>
        <taxon>Bacillati</taxon>
        <taxon>Actinomycetota</taxon>
        <taxon>Actinomycetes</taxon>
        <taxon>Mycobacteriales</taxon>
        <taxon>Nocardiaceae</taxon>
        <taxon>Nocardia</taxon>
    </lineage>
</organism>
<gene>
    <name evidence="3" type="ORF">FEK35_06570</name>
</gene>
<name>A0A5R8PIF2_9NOCA</name>
<accession>A0A5R8PIF2</accession>
<evidence type="ECO:0000313" key="3">
    <source>
        <dbReference type="EMBL" id="TLG14824.1"/>
    </source>
</evidence>
<feature type="compositionally biased region" description="Basic residues" evidence="2">
    <location>
        <begin position="75"/>
        <end position="95"/>
    </location>
</feature>
<feature type="coiled-coil region" evidence="1">
    <location>
        <begin position="190"/>
        <end position="217"/>
    </location>
</feature>
<feature type="coiled-coil region" evidence="1">
    <location>
        <begin position="3"/>
        <end position="37"/>
    </location>
</feature>